<keyword evidence="3" id="KW-0847">Vitamin C</keyword>
<evidence type="ECO:0000259" key="6">
    <source>
        <dbReference type="PROSITE" id="PS51471"/>
    </source>
</evidence>
<comment type="similarity">
    <text evidence="1 5">Belongs to the iron/ascorbate-dependent oxidoreductase family.</text>
</comment>
<dbReference type="InterPro" id="IPR026992">
    <property type="entry name" value="DIOX_N"/>
</dbReference>
<dbReference type="PANTHER" id="PTHR47991">
    <property type="entry name" value="OXOGLUTARATE/IRON-DEPENDENT DIOXYGENASE"/>
    <property type="match status" value="1"/>
</dbReference>
<dbReference type="Proteomes" id="UP001174677">
    <property type="component" value="Chromosome 9"/>
</dbReference>
<evidence type="ECO:0000313" key="8">
    <source>
        <dbReference type="Proteomes" id="UP001174677"/>
    </source>
</evidence>
<comment type="caution">
    <text evidence="7">The sequence shown here is derived from an EMBL/GenBank/DDBJ whole genome shotgun (WGS) entry which is preliminary data.</text>
</comment>
<evidence type="ECO:0000256" key="3">
    <source>
        <dbReference type="ARBA" id="ARBA00022896"/>
    </source>
</evidence>
<proteinExistence type="inferred from homology"/>
<dbReference type="InterPro" id="IPR044861">
    <property type="entry name" value="IPNS-like_FE2OG_OXY"/>
</dbReference>
<dbReference type="Pfam" id="PF14226">
    <property type="entry name" value="DIOX_N"/>
    <property type="match status" value="1"/>
</dbReference>
<dbReference type="InterPro" id="IPR027443">
    <property type="entry name" value="IPNS-like_sf"/>
</dbReference>
<evidence type="ECO:0000256" key="2">
    <source>
        <dbReference type="ARBA" id="ARBA00022723"/>
    </source>
</evidence>
<keyword evidence="5" id="KW-0560">Oxidoreductase</keyword>
<sequence>MGSLINDDYPIQLSSAPFIDFSILLNQDSRIKNDVIKEIGKACQDFGFFSIINHGIGESLIEDVMDANSRFFDMPIEEKKELLSNDVYKPVRFETFIQDDKENGKLTREFLKLYAHPIGDWIGSWPGNPPDYRYLKFLTANMKTYAIEMRALSSQVCGAIMESLSLSSTFWQNKIEQGMQMMGINCYESACQLNNIWTGIAPHTDHTIFTLLVQSSPGLQVMNPSDGCWNAAPGPKGSLHVLVGDHLQVLSNGKYKSVIHRAVPGSEERRLSVASFHSFAMDEVVEPAMELVDKEHPNYKGSSVRDYLNYLSSKESKPFLETLKIVS</sequence>
<dbReference type="SUPFAM" id="SSF51197">
    <property type="entry name" value="Clavaminate synthase-like"/>
    <property type="match status" value="1"/>
</dbReference>
<dbReference type="Pfam" id="PF03171">
    <property type="entry name" value="2OG-FeII_Oxy"/>
    <property type="match status" value="1"/>
</dbReference>
<evidence type="ECO:0000256" key="5">
    <source>
        <dbReference type="RuleBase" id="RU003682"/>
    </source>
</evidence>
<reference evidence="7" key="1">
    <citation type="journal article" date="2023" name="Plant Biotechnol. J.">
        <title>Chromosome-level wild Hevea brasiliensis genome provides new tools for genomic-assisted breeding and valuable loci to elevate rubber yield.</title>
        <authorList>
            <person name="Cheng H."/>
            <person name="Song X."/>
            <person name="Hu Y."/>
            <person name="Wu T."/>
            <person name="Yang Q."/>
            <person name="An Z."/>
            <person name="Feng S."/>
            <person name="Deng Z."/>
            <person name="Wu W."/>
            <person name="Zeng X."/>
            <person name="Tu M."/>
            <person name="Wang X."/>
            <person name="Huang H."/>
        </authorList>
    </citation>
    <scope>NUCLEOTIDE SEQUENCE</scope>
    <source>
        <strain evidence="7">MT/VB/25A 57/8</strain>
    </source>
</reference>
<evidence type="ECO:0000256" key="4">
    <source>
        <dbReference type="ARBA" id="ARBA00023004"/>
    </source>
</evidence>
<evidence type="ECO:0000256" key="1">
    <source>
        <dbReference type="ARBA" id="ARBA00008056"/>
    </source>
</evidence>
<keyword evidence="4 5" id="KW-0408">Iron</keyword>
<evidence type="ECO:0000313" key="7">
    <source>
        <dbReference type="EMBL" id="KAJ9173330.1"/>
    </source>
</evidence>
<organism evidence="7 8">
    <name type="scientific">Hevea brasiliensis</name>
    <name type="common">Para rubber tree</name>
    <name type="synonym">Siphonia brasiliensis</name>
    <dbReference type="NCBI Taxonomy" id="3981"/>
    <lineage>
        <taxon>Eukaryota</taxon>
        <taxon>Viridiplantae</taxon>
        <taxon>Streptophyta</taxon>
        <taxon>Embryophyta</taxon>
        <taxon>Tracheophyta</taxon>
        <taxon>Spermatophyta</taxon>
        <taxon>Magnoliopsida</taxon>
        <taxon>eudicotyledons</taxon>
        <taxon>Gunneridae</taxon>
        <taxon>Pentapetalae</taxon>
        <taxon>rosids</taxon>
        <taxon>fabids</taxon>
        <taxon>Malpighiales</taxon>
        <taxon>Euphorbiaceae</taxon>
        <taxon>Crotonoideae</taxon>
        <taxon>Micrandreae</taxon>
        <taxon>Hevea</taxon>
    </lineage>
</organism>
<dbReference type="EMBL" id="JARPOI010000009">
    <property type="protein sequence ID" value="KAJ9173330.1"/>
    <property type="molecule type" value="Genomic_DNA"/>
</dbReference>
<feature type="domain" description="Fe2OG dioxygenase" evidence="6">
    <location>
        <begin position="177"/>
        <end position="279"/>
    </location>
</feature>
<gene>
    <name evidence="7" type="ORF">P3X46_016480</name>
</gene>
<protein>
    <recommendedName>
        <fullName evidence="6">Fe2OG dioxygenase domain-containing protein</fullName>
    </recommendedName>
</protein>
<dbReference type="InterPro" id="IPR050295">
    <property type="entry name" value="Plant_2OG-oxidoreductases"/>
</dbReference>
<dbReference type="InterPro" id="IPR005123">
    <property type="entry name" value="Oxoglu/Fe-dep_dioxygenase_dom"/>
</dbReference>
<accession>A0ABQ9M1M2</accession>
<keyword evidence="2 5" id="KW-0479">Metal-binding</keyword>
<dbReference type="PROSITE" id="PS51471">
    <property type="entry name" value="FE2OG_OXY"/>
    <property type="match status" value="1"/>
</dbReference>
<dbReference type="Gene3D" id="2.60.120.330">
    <property type="entry name" value="B-lactam Antibiotic, Isopenicillin N Synthase, Chain"/>
    <property type="match status" value="1"/>
</dbReference>
<name>A0ABQ9M1M2_HEVBR</name>
<keyword evidence="8" id="KW-1185">Reference proteome</keyword>